<accession>A0AAD5UX86</accession>
<proteinExistence type="predicted"/>
<dbReference type="Gene3D" id="3.80.10.10">
    <property type="entry name" value="Ribonuclease Inhibitor"/>
    <property type="match status" value="1"/>
</dbReference>
<dbReference type="SUPFAM" id="SSF52047">
    <property type="entry name" value="RNI-like"/>
    <property type="match status" value="1"/>
</dbReference>
<protein>
    <recommendedName>
        <fullName evidence="3">F-box domain-containing protein</fullName>
    </recommendedName>
</protein>
<name>A0AAD5UX86_9APHY</name>
<dbReference type="AlphaFoldDB" id="A0AAD5UX86"/>
<dbReference type="Gene3D" id="1.20.1280.50">
    <property type="match status" value="1"/>
</dbReference>
<comment type="caution">
    <text evidence="1">The sequence shown here is derived from an EMBL/GenBank/DDBJ whole genome shotgun (WGS) entry which is preliminary data.</text>
</comment>
<dbReference type="InterPro" id="IPR032675">
    <property type="entry name" value="LRR_dom_sf"/>
</dbReference>
<organism evidence="1 2">
    <name type="scientific">Meripilus lineatus</name>
    <dbReference type="NCBI Taxonomy" id="2056292"/>
    <lineage>
        <taxon>Eukaryota</taxon>
        <taxon>Fungi</taxon>
        <taxon>Dikarya</taxon>
        <taxon>Basidiomycota</taxon>
        <taxon>Agaricomycotina</taxon>
        <taxon>Agaricomycetes</taxon>
        <taxon>Polyporales</taxon>
        <taxon>Meripilaceae</taxon>
        <taxon>Meripilus</taxon>
    </lineage>
</organism>
<evidence type="ECO:0000313" key="1">
    <source>
        <dbReference type="EMBL" id="KAJ3478940.1"/>
    </source>
</evidence>
<dbReference type="Proteomes" id="UP001212997">
    <property type="component" value="Unassembled WGS sequence"/>
</dbReference>
<dbReference type="EMBL" id="JANAWD010000473">
    <property type="protein sequence ID" value="KAJ3478940.1"/>
    <property type="molecule type" value="Genomic_DNA"/>
</dbReference>
<reference evidence="1" key="1">
    <citation type="submission" date="2022-07" db="EMBL/GenBank/DDBJ databases">
        <title>Genome Sequence of Physisporinus lineatus.</title>
        <authorList>
            <person name="Buettner E."/>
        </authorList>
    </citation>
    <scope>NUCLEOTIDE SEQUENCE</scope>
    <source>
        <strain evidence="1">VT162</strain>
    </source>
</reference>
<keyword evidence="2" id="KW-1185">Reference proteome</keyword>
<gene>
    <name evidence="1" type="ORF">NLI96_g9406</name>
</gene>
<evidence type="ECO:0008006" key="3">
    <source>
        <dbReference type="Google" id="ProtNLM"/>
    </source>
</evidence>
<evidence type="ECO:0000313" key="2">
    <source>
        <dbReference type="Proteomes" id="UP001212997"/>
    </source>
</evidence>
<sequence length="434" mass="48984">MVDLTALVAPMQYLPDELLATIFQVASRERSTGPDWRYQSSKQLPVPMVISSVSRRWRHVALTTPGLWAHIRVPIWRPRNWPRFALERSGTHPIDVILDYRNHQCPTADSIQTTLSLVLPHVQRWNGFTLIADHGMILKAIGQQLADLHCPTLRDLRFSLTGRGTQTDQHVTIPRIFSGGAPHLTHVRVDSVALAWSSPSLTGLTTLDLRWLWSDTKLSYDQFQILVLNSPGLTTLILRGCYVQLSPTNQYPIIQTPALRHLEISGDSVCGMLWLLDTPALQSLVLANVDEGEFRELGQSLQTTTRRSRYPSLRSLTLLNVSTSQPTEGFLEVLSTITDLTIINSASDGFVHVLRAHSCPNGTYKPPAFPQLRCFTLLHDVDMETLFDVVENRARHGCPLRRLVVYAGSLNEQYKALFQQYLTVDGVYYRTEDQ</sequence>